<dbReference type="PANTHER" id="PTHR46637:SF1">
    <property type="entry name" value="BLL5188 PROTEIN"/>
    <property type="match status" value="1"/>
</dbReference>
<accession>A0AA35RUC3</accession>
<evidence type="ECO:0000313" key="3">
    <source>
        <dbReference type="Proteomes" id="UP001174909"/>
    </source>
</evidence>
<organism evidence="1 3">
    <name type="scientific">Geodia barretti</name>
    <name type="common">Barrett's horny sponge</name>
    <dbReference type="NCBI Taxonomy" id="519541"/>
    <lineage>
        <taxon>Eukaryota</taxon>
        <taxon>Metazoa</taxon>
        <taxon>Porifera</taxon>
        <taxon>Demospongiae</taxon>
        <taxon>Heteroscleromorpha</taxon>
        <taxon>Tetractinellida</taxon>
        <taxon>Astrophorina</taxon>
        <taxon>Geodiidae</taxon>
        <taxon>Geodia</taxon>
    </lineage>
</organism>
<comment type="caution">
    <text evidence="1">The sequence shown here is derived from an EMBL/GenBank/DDBJ whole genome shotgun (WGS) entry which is preliminary data.</text>
</comment>
<dbReference type="EMBL" id="CASHTH010001666">
    <property type="protein sequence ID" value="CAI8017895.1"/>
    <property type="molecule type" value="Genomic_DNA"/>
</dbReference>
<proteinExistence type="predicted"/>
<evidence type="ECO:0000313" key="1">
    <source>
        <dbReference type="EMBL" id="CAI8017895.1"/>
    </source>
</evidence>
<reference evidence="1" key="1">
    <citation type="submission" date="2023-03" db="EMBL/GenBank/DDBJ databases">
        <authorList>
            <person name="Steffen K."/>
            <person name="Cardenas P."/>
        </authorList>
    </citation>
    <scope>NUCLEOTIDE SEQUENCE</scope>
</reference>
<dbReference type="AlphaFoldDB" id="A0AA35RUC3"/>
<dbReference type="EMBL" id="CASHTH010001671">
    <property type="protein sequence ID" value="CAI8017920.1"/>
    <property type="molecule type" value="Genomic_DNA"/>
</dbReference>
<keyword evidence="3" id="KW-1185">Reference proteome</keyword>
<dbReference type="PANTHER" id="PTHR46637">
    <property type="entry name" value="TIS1421-TRANSPOSASE PROTEIN A"/>
    <property type="match status" value="1"/>
</dbReference>
<dbReference type="InterPro" id="IPR052909">
    <property type="entry name" value="Transposase_6_like"/>
</dbReference>
<gene>
    <name evidence="1" type="ORF">GBAR_LOCUS10800</name>
    <name evidence="2" type="ORF">GBAR_LOCUS10813</name>
</gene>
<name>A0AA35RUC3_GEOBA</name>
<protein>
    <submittedName>
        <fullName evidence="1">Uncharacterized protein y4sN</fullName>
    </submittedName>
</protein>
<sequence>MLPAEYGKWYSVYRRFRWSEQGVWEKMHLYFSKEPDMEHLIIDSTTVRAHPCAAGAPHKKGDSSRRLWEKPRRLQHEVHVSVDALGNPLRFTLTGVRHTTSLQLMNDRRH</sequence>
<dbReference type="Proteomes" id="UP001174909">
    <property type="component" value="Unassembled WGS sequence"/>
</dbReference>
<evidence type="ECO:0000313" key="2">
    <source>
        <dbReference type="EMBL" id="CAI8017920.1"/>
    </source>
</evidence>